<evidence type="ECO:0000313" key="2">
    <source>
        <dbReference type="WBParaSite" id="RSKR_0000101750.1"/>
    </source>
</evidence>
<organism evidence="1 2">
    <name type="scientific">Rhabditophanes sp. KR3021</name>
    <dbReference type="NCBI Taxonomy" id="114890"/>
    <lineage>
        <taxon>Eukaryota</taxon>
        <taxon>Metazoa</taxon>
        <taxon>Ecdysozoa</taxon>
        <taxon>Nematoda</taxon>
        <taxon>Chromadorea</taxon>
        <taxon>Rhabditida</taxon>
        <taxon>Tylenchina</taxon>
        <taxon>Panagrolaimomorpha</taxon>
        <taxon>Strongyloidoidea</taxon>
        <taxon>Alloionematidae</taxon>
        <taxon>Rhabditophanes</taxon>
    </lineage>
</organism>
<sequence>MPIKFDRLQTIVLYRNFPPDNTTACIKQDKINSTNQVNLKKNFGFSIVGGSNSPIGDIGIFVKTVSPGGLAATSNLLKQGDEIVAVNGKSLHGLTHAEAIKVLKKCGRYSLILTLSHKIQNQALISCIDDEFHSSQIQISENVQQPTFKLNSTTMKKVMNF</sequence>
<name>A0AC35TIL5_9BILA</name>
<evidence type="ECO:0000313" key="1">
    <source>
        <dbReference type="Proteomes" id="UP000095286"/>
    </source>
</evidence>
<dbReference type="Proteomes" id="UP000095286">
    <property type="component" value="Unplaced"/>
</dbReference>
<proteinExistence type="predicted"/>
<protein>
    <submittedName>
        <fullName evidence="2">PDZ domain-containing protein</fullName>
    </submittedName>
</protein>
<accession>A0AC35TIL5</accession>
<reference evidence="2" key="1">
    <citation type="submission" date="2016-11" db="UniProtKB">
        <authorList>
            <consortium name="WormBaseParasite"/>
        </authorList>
    </citation>
    <scope>IDENTIFICATION</scope>
    <source>
        <strain evidence="2">KR3021</strain>
    </source>
</reference>
<dbReference type="WBParaSite" id="RSKR_0000101750.1">
    <property type="protein sequence ID" value="RSKR_0000101750.1"/>
    <property type="gene ID" value="RSKR_0000101750"/>
</dbReference>